<feature type="domain" description="Phospholipid/glycerol acyltransferase" evidence="5">
    <location>
        <begin position="81"/>
        <end position="203"/>
    </location>
</feature>
<dbReference type="PANTHER" id="PTHR10983">
    <property type="entry name" value="1-ACYLGLYCEROL-3-PHOSPHATE ACYLTRANSFERASE-RELATED"/>
    <property type="match status" value="1"/>
</dbReference>
<keyword evidence="7" id="KW-1185">Reference proteome</keyword>
<dbReference type="InterPro" id="IPR032098">
    <property type="entry name" value="Acyltransf_C"/>
</dbReference>
<evidence type="ECO:0000256" key="4">
    <source>
        <dbReference type="SAM" id="Phobius"/>
    </source>
</evidence>
<dbReference type="RefSeq" id="XP_062793818.1">
    <property type="nucleotide sequence ID" value="XM_062937767.1"/>
</dbReference>
<evidence type="ECO:0000256" key="1">
    <source>
        <dbReference type="ARBA" id="ARBA00008655"/>
    </source>
</evidence>
<evidence type="ECO:0000313" key="7">
    <source>
        <dbReference type="Proteomes" id="UP001329825"/>
    </source>
</evidence>
<dbReference type="PANTHER" id="PTHR10983:SF24">
    <property type="entry name" value="1-ACYLGLYCEROL-3-PHOSPHATE O-ACYLTRANSFERASE 3, ISOFORM E-RELATED"/>
    <property type="match status" value="1"/>
</dbReference>
<feature type="transmembrane region" description="Helical" evidence="4">
    <location>
        <begin position="12"/>
        <end position="31"/>
    </location>
</feature>
<dbReference type="GeneID" id="87958192"/>
<dbReference type="InterPro" id="IPR002123">
    <property type="entry name" value="Plipid/glycerol_acylTrfase"/>
</dbReference>
<keyword evidence="3" id="KW-0012">Acyltransferase</keyword>
<dbReference type="Pfam" id="PF01553">
    <property type="entry name" value="Acyltransferase"/>
    <property type="match status" value="1"/>
</dbReference>
<sequence length="310" mass="36100">MPITPRLVKHTIALVILVILANNSLLFALVIKPFSEDRAWKLACWTGEWFWTYMQNHWEITLNAKEAVEVTGDEIPQKESAMIITNHLGYSDYYLLQYLSCRAGMLGSSRYFVKKEILRIPFFGLAFWSMGMILVSRDWTSDKRTLQDAFLRITSNSHPCWIIMCPEGTRRTPSKLVKSQAFARMKGKPELSHLLFPRSKGFVCTIQALRHSHIKYVYDTTLLYSSPGKDKWRIPSLAEQLSCEDMTKQGYKFRIHVKRIPISELPEGEKSLKEWCEEKWKVKDDLLDDWMTESKRANGLNDHHEQNGHI</sequence>
<keyword evidence="4" id="KW-1133">Transmembrane helix</keyword>
<evidence type="ECO:0000256" key="2">
    <source>
        <dbReference type="ARBA" id="ARBA00022679"/>
    </source>
</evidence>
<dbReference type="Pfam" id="PF16076">
    <property type="entry name" value="Acyltransf_C"/>
    <property type="match status" value="1"/>
</dbReference>
<dbReference type="SUPFAM" id="SSF69593">
    <property type="entry name" value="Glycerol-3-phosphate (1)-acyltransferase"/>
    <property type="match status" value="1"/>
</dbReference>
<name>A0ABZ1D6Y5_9TREE</name>
<comment type="similarity">
    <text evidence="1">Belongs to the 1-acyl-sn-glycerol-3-phosphate acyltransferase family.</text>
</comment>
<keyword evidence="2" id="KW-0808">Transferase</keyword>
<organism evidence="6 7">
    <name type="scientific">Kwoniella shivajii</name>
    <dbReference type="NCBI Taxonomy" id="564305"/>
    <lineage>
        <taxon>Eukaryota</taxon>
        <taxon>Fungi</taxon>
        <taxon>Dikarya</taxon>
        <taxon>Basidiomycota</taxon>
        <taxon>Agaricomycotina</taxon>
        <taxon>Tremellomycetes</taxon>
        <taxon>Tremellales</taxon>
        <taxon>Cryptococcaceae</taxon>
        <taxon>Kwoniella</taxon>
    </lineage>
</organism>
<protein>
    <recommendedName>
        <fullName evidence="5">Phospholipid/glycerol acyltransferase domain-containing protein</fullName>
    </recommendedName>
</protein>
<evidence type="ECO:0000259" key="5">
    <source>
        <dbReference type="SMART" id="SM00563"/>
    </source>
</evidence>
<dbReference type="EMBL" id="CP141888">
    <property type="protein sequence ID" value="WRT69079.1"/>
    <property type="molecule type" value="Genomic_DNA"/>
</dbReference>
<accession>A0ABZ1D6Y5</accession>
<dbReference type="Proteomes" id="UP001329825">
    <property type="component" value="Chromosome 8"/>
</dbReference>
<reference evidence="6 7" key="1">
    <citation type="submission" date="2024-01" db="EMBL/GenBank/DDBJ databases">
        <title>Comparative genomics of Cryptococcus and Kwoniella reveals pathogenesis evolution and contrasting modes of karyotype evolution via chromosome fusion or intercentromeric recombination.</title>
        <authorList>
            <person name="Coelho M.A."/>
            <person name="David-Palma M."/>
            <person name="Shea T."/>
            <person name="Bowers K."/>
            <person name="McGinley-Smith S."/>
            <person name="Mohammad A.W."/>
            <person name="Gnirke A."/>
            <person name="Yurkov A.M."/>
            <person name="Nowrousian M."/>
            <person name="Sun S."/>
            <person name="Cuomo C.A."/>
            <person name="Heitman J."/>
        </authorList>
    </citation>
    <scope>NUCLEOTIDE SEQUENCE [LARGE SCALE GENOMIC DNA]</scope>
    <source>
        <strain evidence="6">CBS 11374</strain>
    </source>
</reference>
<feature type="transmembrane region" description="Helical" evidence="4">
    <location>
        <begin position="117"/>
        <end position="135"/>
    </location>
</feature>
<keyword evidence="4" id="KW-0472">Membrane</keyword>
<gene>
    <name evidence="6" type="ORF">IL334_006062</name>
</gene>
<dbReference type="SMART" id="SM00563">
    <property type="entry name" value="PlsC"/>
    <property type="match status" value="1"/>
</dbReference>
<evidence type="ECO:0000313" key="6">
    <source>
        <dbReference type="EMBL" id="WRT69079.1"/>
    </source>
</evidence>
<keyword evidence="4" id="KW-0812">Transmembrane</keyword>
<proteinExistence type="inferred from homology"/>
<evidence type="ECO:0000256" key="3">
    <source>
        <dbReference type="ARBA" id="ARBA00023315"/>
    </source>
</evidence>
<dbReference type="CDD" id="cd07990">
    <property type="entry name" value="LPLAT_LCLAT1-like"/>
    <property type="match status" value="1"/>
</dbReference>